<accession>A0ABQ3EKP1</accession>
<sequence>MAGASPEPPNRWDGIQQRQELGDVVSVAARERNGERGSLSVDDQVVLGARTGAVDR</sequence>
<protein>
    <submittedName>
        <fullName evidence="1">Uncharacterized protein</fullName>
    </submittedName>
</protein>
<evidence type="ECO:0000313" key="2">
    <source>
        <dbReference type="Proteomes" id="UP000642673"/>
    </source>
</evidence>
<reference evidence="2" key="1">
    <citation type="journal article" date="2019" name="Int. J. Syst. Evol. Microbiol.">
        <title>The Global Catalogue of Microorganisms (GCM) 10K type strain sequencing project: providing services to taxonomists for standard genome sequencing and annotation.</title>
        <authorList>
            <consortium name="The Broad Institute Genomics Platform"/>
            <consortium name="The Broad Institute Genome Sequencing Center for Infectious Disease"/>
            <person name="Wu L."/>
            <person name="Ma J."/>
        </authorList>
    </citation>
    <scope>NUCLEOTIDE SEQUENCE [LARGE SCALE GENOMIC DNA]</scope>
    <source>
        <strain evidence="2">JCM 4738</strain>
    </source>
</reference>
<name>A0ABQ3EKP1_9ACTN</name>
<keyword evidence="2" id="KW-1185">Reference proteome</keyword>
<dbReference type="EMBL" id="BMVP01000001">
    <property type="protein sequence ID" value="GHB38685.1"/>
    <property type="molecule type" value="Genomic_DNA"/>
</dbReference>
<comment type="caution">
    <text evidence="1">The sequence shown here is derived from an EMBL/GenBank/DDBJ whole genome shotgun (WGS) entry which is preliminary data.</text>
</comment>
<gene>
    <name evidence="1" type="ORF">GCM10010347_05200</name>
</gene>
<organism evidence="1 2">
    <name type="scientific">Streptomyces cirratus</name>
    <dbReference type="NCBI Taxonomy" id="68187"/>
    <lineage>
        <taxon>Bacteria</taxon>
        <taxon>Bacillati</taxon>
        <taxon>Actinomycetota</taxon>
        <taxon>Actinomycetes</taxon>
        <taxon>Kitasatosporales</taxon>
        <taxon>Streptomycetaceae</taxon>
        <taxon>Streptomyces</taxon>
    </lineage>
</organism>
<evidence type="ECO:0000313" key="1">
    <source>
        <dbReference type="EMBL" id="GHB38685.1"/>
    </source>
</evidence>
<proteinExistence type="predicted"/>
<dbReference type="Proteomes" id="UP000642673">
    <property type="component" value="Unassembled WGS sequence"/>
</dbReference>